<keyword evidence="2" id="KW-1185">Reference proteome</keyword>
<gene>
    <name evidence="1" type="ORF">F0460_04200</name>
</gene>
<comment type="caution">
    <text evidence="1">The sequence shown here is derived from an EMBL/GenBank/DDBJ whole genome shotgun (WGS) entry which is preliminary data.</text>
</comment>
<organism evidence="1 2">
    <name type="scientific">Paenimyroides baculatum</name>
    <dbReference type="NCBI Taxonomy" id="2608000"/>
    <lineage>
        <taxon>Bacteria</taxon>
        <taxon>Pseudomonadati</taxon>
        <taxon>Bacteroidota</taxon>
        <taxon>Flavobacteriia</taxon>
        <taxon>Flavobacteriales</taxon>
        <taxon>Flavobacteriaceae</taxon>
        <taxon>Paenimyroides</taxon>
    </lineage>
</organism>
<name>A0A5M6CRH2_9FLAO</name>
<dbReference type="AlphaFoldDB" id="A0A5M6CRH2"/>
<dbReference type="Proteomes" id="UP000325141">
    <property type="component" value="Unassembled WGS sequence"/>
</dbReference>
<evidence type="ECO:0000313" key="1">
    <source>
        <dbReference type="EMBL" id="KAA5537871.1"/>
    </source>
</evidence>
<evidence type="ECO:0000313" key="2">
    <source>
        <dbReference type="Proteomes" id="UP000325141"/>
    </source>
</evidence>
<proteinExistence type="predicted"/>
<dbReference type="RefSeq" id="WP_150010559.1">
    <property type="nucleotide sequence ID" value="NZ_VWSG01000002.1"/>
</dbReference>
<sequence>MVISGAVVIGLFVSSEHIMKRENPFVRRFMPHHIDKAEYLDMEVNSYYIAGLTNDTIYLGNYTAPLLITAVPTNLGTKVEHQIKLDETKRSFRSLTIRVQEQEFFVGDGTIPIIYKGNTADWTATKYMEEKVYFSLLQPMKSNTFLFRSQRAVNGEHVLGRLDVSDSTNFELYDEALQKQIDGVFDTDGQLVTDAKTDQGVYTYYYRNQYLVYQQQGNRFVTGKTIDTTTLAKIEVTTLANGERKMGAPPQKVNSKTYAYNGLLYIKSELMGKNEPRSMWKQASIIDVYDYNKNEYLYSFYAYDHQGEKIKEYAVNDGYFFGLVGNSLVRYVFLGKRE</sequence>
<protein>
    <submittedName>
        <fullName evidence="1">Uncharacterized protein</fullName>
    </submittedName>
</protein>
<accession>A0A5M6CRH2</accession>
<reference evidence="1 2" key="1">
    <citation type="submission" date="2019-09" db="EMBL/GenBank/DDBJ databases">
        <title>Genome sequence and assembly of Flavobacterium sp.</title>
        <authorList>
            <person name="Chhetri G."/>
        </authorList>
    </citation>
    <scope>NUCLEOTIDE SEQUENCE [LARGE SCALE GENOMIC DNA]</scope>
    <source>
        <strain evidence="1 2">SNL9</strain>
    </source>
</reference>
<dbReference type="EMBL" id="VWSG01000002">
    <property type="protein sequence ID" value="KAA5537871.1"/>
    <property type="molecule type" value="Genomic_DNA"/>
</dbReference>